<proteinExistence type="predicted"/>
<reference evidence="1 2" key="2">
    <citation type="journal article" date="2017" name="Front. Plant Sci.">
        <title>Gene Classification and Mining of Molecular Markers Useful in Red Clover (Trifolium pratense) Breeding.</title>
        <authorList>
            <person name="Istvanek J."/>
            <person name="Dluhosova J."/>
            <person name="Dluhos P."/>
            <person name="Patkova L."/>
            <person name="Nedelnik J."/>
            <person name="Repkova J."/>
        </authorList>
    </citation>
    <scope>NUCLEOTIDE SEQUENCE [LARGE SCALE GENOMIC DNA]</scope>
    <source>
        <strain evidence="2">cv. Tatra</strain>
        <tissue evidence="1">Young leaves</tissue>
    </source>
</reference>
<reference evidence="1 2" key="1">
    <citation type="journal article" date="2014" name="Am. J. Bot.">
        <title>Genome assembly and annotation for red clover (Trifolium pratense; Fabaceae).</title>
        <authorList>
            <person name="Istvanek J."/>
            <person name="Jaros M."/>
            <person name="Krenek A."/>
            <person name="Repkova J."/>
        </authorList>
    </citation>
    <scope>NUCLEOTIDE SEQUENCE [LARGE SCALE GENOMIC DNA]</scope>
    <source>
        <strain evidence="2">cv. Tatra</strain>
        <tissue evidence="1">Young leaves</tissue>
    </source>
</reference>
<comment type="caution">
    <text evidence="1">The sequence shown here is derived from an EMBL/GenBank/DDBJ whole genome shotgun (WGS) entry which is preliminary data.</text>
</comment>
<evidence type="ECO:0008006" key="3">
    <source>
        <dbReference type="Google" id="ProtNLM"/>
    </source>
</evidence>
<feature type="non-terminal residue" evidence="1">
    <location>
        <position position="90"/>
    </location>
</feature>
<organism evidence="1 2">
    <name type="scientific">Trifolium pratense</name>
    <name type="common">Red clover</name>
    <dbReference type="NCBI Taxonomy" id="57577"/>
    <lineage>
        <taxon>Eukaryota</taxon>
        <taxon>Viridiplantae</taxon>
        <taxon>Streptophyta</taxon>
        <taxon>Embryophyta</taxon>
        <taxon>Tracheophyta</taxon>
        <taxon>Spermatophyta</taxon>
        <taxon>Magnoliopsida</taxon>
        <taxon>eudicotyledons</taxon>
        <taxon>Gunneridae</taxon>
        <taxon>Pentapetalae</taxon>
        <taxon>rosids</taxon>
        <taxon>fabids</taxon>
        <taxon>Fabales</taxon>
        <taxon>Fabaceae</taxon>
        <taxon>Papilionoideae</taxon>
        <taxon>50 kb inversion clade</taxon>
        <taxon>NPAAA clade</taxon>
        <taxon>Hologalegina</taxon>
        <taxon>IRL clade</taxon>
        <taxon>Trifolieae</taxon>
        <taxon>Trifolium</taxon>
    </lineage>
</organism>
<evidence type="ECO:0000313" key="2">
    <source>
        <dbReference type="Proteomes" id="UP000236291"/>
    </source>
</evidence>
<evidence type="ECO:0000313" key="1">
    <source>
        <dbReference type="EMBL" id="PNX60686.1"/>
    </source>
</evidence>
<dbReference type="EMBL" id="ASHM01137913">
    <property type="protein sequence ID" value="PNX60686.1"/>
    <property type="molecule type" value="Genomic_DNA"/>
</dbReference>
<accession>A0A2K3K336</accession>
<dbReference type="Proteomes" id="UP000236291">
    <property type="component" value="Unassembled WGS sequence"/>
</dbReference>
<protein>
    <recommendedName>
        <fullName evidence="3">Retrotransposon gag domain-containing protein</fullName>
    </recommendedName>
</protein>
<sequence>MGQSKISLKELASVRRKTPESIDDYLNRFRLLKARCFTQVPEHELVEMAAGGLDYSIRKKLDTQHLRDMAQLADRVRQVERLKAEKARSS</sequence>
<name>A0A2K3K336_TRIPR</name>
<gene>
    <name evidence="1" type="ORF">L195_g060305</name>
</gene>
<dbReference type="AlphaFoldDB" id="A0A2K3K336"/>